<protein>
    <submittedName>
        <fullName evidence="2">RimJ/RimL family protein N-acetyltransferase</fullName>
    </submittedName>
</protein>
<dbReference type="InterPro" id="IPR016181">
    <property type="entry name" value="Acyl_CoA_acyltransferase"/>
</dbReference>
<proteinExistence type="predicted"/>
<evidence type="ECO:0000313" key="3">
    <source>
        <dbReference type="Proteomes" id="UP001519287"/>
    </source>
</evidence>
<evidence type="ECO:0000259" key="1">
    <source>
        <dbReference type="PROSITE" id="PS51186"/>
    </source>
</evidence>
<gene>
    <name evidence="2" type="ORF">J2Z66_006081</name>
</gene>
<feature type="domain" description="N-acetyltransferase" evidence="1">
    <location>
        <begin position="9"/>
        <end position="175"/>
    </location>
</feature>
<dbReference type="PANTHER" id="PTHR43415">
    <property type="entry name" value="SPERMIDINE N(1)-ACETYLTRANSFERASE"/>
    <property type="match status" value="1"/>
</dbReference>
<dbReference type="Proteomes" id="UP001519287">
    <property type="component" value="Unassembled WGS sequence"/>
</dbReference>
<dbReference type="PROSITE" id="PS51186">
    <property type="entry name" value="GNAT"/>
    <property type="match status" value="1"/>
</dbReference>
<dbReference type="PANTHER" id="PTHR43415:SF3">
    <property type="entry name" value="GNAT-FAMILY ACETYLTRANSFERASE"/>
    <property type="match status" value="1"/>
</dbReference>
<evidence type="ECO:0000313" key="2">
    <source>
        <dbReference type="EMBL" id="MBP1994445.1"/>
    </source>
</evidence>
<dbReference type="EMBL" id="JAGGLB010000025">
    <property type="protein sequence ID" value="MBP1994445.1"/>
    <property type="molecule type" value="Genomic_DNA"/>
</dbReference>
<comment type="caution">
    <text evidence="2">The sequence shown here is derived from an EMBL/GenBank/DDBJ whole genome shotgun (WGS) entry which is preliminary data.</text>
</comment>
<dbReference type="SUPFAM" id="SSF55729">
    <property type="entry name" value="Acyl-CoA N-acyltransferases (Nat)"/>
    <property type="match status" value="1"/>
</dbReference>
<dbReference type="Gene3D" id="3.40.630.30">
    <property type="match status" value="1"/>
</dbReference>
<dbReference type="Pfam" id="PF13302">
    <property type="entry name" value="Acetyltransf_3"/>
    <property type="match status" value="1"/>
</dbReference>
<name>A0ABS4J3M6_9BACL</name>
<dbReference type="RefSeq" id="WP_209976287.1">
    <property type="nucleotide sequence ID" value="NZ_JAGGLB010000025.1"/>
</dbReference>
<keyword evidence="3" id="KW-1185">Reference proteome</keyword>
<organism evidence="2 3">
    <name type="scientific">Paenibacillus eucommiae</name>
    <dbReference type="NCBI Taxonomy" id="1355755"/>
    <lineage>
        <taxon>Bacteria</taxon>
        <taxon>Bacillati</taxon>
        <taxon>Bacillota</taxon>
        <taxon>Bacilli</taxon>
        <taxon>Bacillales</taxon>
        <taxon>Paenibacillaceae</taxon>
        <taxon>Paenibacillus</taxon>
    </lineage>
</organism>
<sequence>MPHLVGERIILREYRKEDLDSMRFWANDPVITSQLSDVFLYPHTRNSTEAYLNGILEGKSDQKGFVIANKETEAYIGQIDLFYIDWKNRSTEMGMVIGNPELQNKGYGTEAVLLLQKFVFQQLNLNRIQLEVYDYNANAIKCYLKCGFKEEGRLRQRHFANGRYSDVIMMGILRDDYEAIFSAVR</sequence>
<accession>A0ABS4J3M6</accession>
<reference evidence="2 3" key="1">
    <citation type="submission" date="2021-03" db="EMBL/GenBank/DDBJ databases">
        <title>Genomic Encyclopedia of Type Strains, Phase IV (KMG-IV): sequencing the most valuable type-strain genomes for metagenomic binning, comparative biology and taxonomic classification.</title>
        <authorList>
            <person name="Goeker M."/>
        </authorList>
    </citation>
    <scope>NUCLEOTIDE SEQUENCE [LARGE SCALE GENOMIC DNA]</scope>
    <source>
        <strain evidence="2 3">DSM 26048</strain>
    </source>
</reference>
<dbReference type="InterPro" id="IPR000182">
    <property type="entry name" value="GNAT_dom"/>
</dbReference>